<dbReference type="EMBL" id="CP048685">
    <property type="protein sequence ID" value="QPJ61461.1"/>
    <property type="molecule type" value="Genomic_DNA"/>
</dbReference>
<dbReference type="Gene3D" id="3.30.2400.10">
    <property type="entry name" value="Major capsid protein gp5"/>
    <property type="match status" value="1"/>
</dbReference>
<dbReference type="AlphaFoldDB" id="A0A7T0BV87"/>
<dbReference type="Pfam" id="PF05065">
    <property type="entry name" value="Phage_capsid"/>
    <property type="match status" value="1"/>
</dbReference>
<gene>
    <name evidence="3" type="ORF">G3M70_05995</name>
</gene>
<comment type="subcellular location">
    <subcellularLocation>
        <location evidence="1">Virion</location>
    </subcellularLocation>
</comment>
<proteinExistence type="predicted"/>
<reference evidence="3 4" key="1">
    <citation type="submission" date="2020-02" db="EMBL/GenBank/DDBJ databases">
        <title>Genomic and physiological characterization of two novel Nitrospinaceae genera.</title>
        <authorList>
            <person name="Mueller A.J."/>
            <person name="Jung M.-Y."/>
            <person name="Strachan C.R."/>
            <person name="Herbold C.W."/>
            <person name="Kirkegaard R.H."/>
            <person name="Daims H."/>
        </authorList>
    </citation>
    <scope>NUCLEOTIDE SEQUENCE [LARGE SCALE GENOMIC DNA]</scope>
    <source>
        <strain evidence="3">EB</strain>
    </source>
</reference>
<evidence type="ECO:0000256" key="1">
    <source>
        <dbReference type="ARBA" id="ARBA00004328"/>
    </source>
</evidence>
<dbReference type="Proteomes" id="UP000594688">
    <property type="component" value="Chromosome"/>
</dbReference>
<dbReference type="SUPFAM" id="SSF56563">
    <property type="entry name" value="Major capsid protein gp5"/>
    <property type="match status" value="1"/>
</dbReference>
<accession>A0A7T0BV87</accession>
<organism evidence="3 4">
    <name type="scientific">Candidatus Nitronauta litoralis</name>
    <dbReference type="NCBI Taxonomy" id="2705533"/>
    <lineage>
        <taxon>Bacteria</taxon>
        <taxon>Pseudomonadati</taxon>
        <taxon>Nitrospinota/Tectimicrobiota group</taxon>
        <taxon>Nitrospinota</taxon>
        <taxon>Nitrospinia</taxon>
        <taxon>Nitrospinales</taxon>
        <taxon>Nitrospinaceae</taxon>
        <taxon>Candidatus Nitronauta</taxon>
    </lineage>
</organism>
<dbReference type="KEGG" id="nli:G3M70_05995"/>
<dbReference type="NCBIfam" id="TIGR01554">
    <property type="entry name" value="major_cap_HK97"/>
    <property type="match status" value="1"/>
</dbReference>
<name>A0A7T0BV87_9BACT</name>
<evidence type="ECO:0000313" key="3">
    <source>
        <dbReference type="EMBL" id="QPJ61461.1"/>
    </source>
</evidence>
<sequence length="396" mass="43857">MQDVKRLVENVNKSFQEFKTKNDQRLTEIEKGRNDPLLKKQVDSLVSEVQDLTEIKSRLENLETRMSRPALEVNQSAGDSESNERKQAMLSYLRFGERALSPDEIKLLSVDSDPQGGYWVSPEMSHQIVERVFETSPMRNVATVETISTDALEIPEDIGEAGVGWTGETGVRNETSTPTIGVRRIPVHEMYAMPKATQQLLDDARVNVEEWLARKTALKMGNTENTAFINGDGVDKPRGILTYPGGTTNPGEIEQINSGHASQITADGLRTMVYALKTPFIRNASWLMARSTIEAIAKLKDAGGDYLWEPGLKAGEPQSLLGHPIERMEDLPAVAANSLSIAFGDWKQAYTIVDRAGVRVLRDPFSAKPFVLFYTTKQTGGDVTNFEALVLQKTAA</sequence>
<dbReference type="InterPro" id="IPR054612">
    <property type="entry name" value="Phage_capsid-like_C"/>
</dbReference>
<dbReference type="InterPro" id="IPR024455">
    <property type="entry name" value="Phage_capsid"/>
</dbReference>
<protein>
    <submittedName>
        <fullName evidence="3">Phage major capsid protein</fullName>
    </submittedName>
</protein>
<feature type="domain" description="Phage capsid-like C-terminal" evidence="2">
    <location>
        <begin position="116"/>
        <end position="391"/>
    </location>
</feature>
<evidence type="ECO:0000313" key="4">
    <source>
        <dbReference type="Proteomes" id="UP000594688"/>
    </source>
</evidence>
<evidence type="ECO:0000259" key="2">
    <source>
        <dbReference type="Pfam" id="PF05065"/>
    </source>
</evidence>